<gene>
    <name evidence="2" type="ORF">PY649_29555</name>
</gene>
<comment type="caution">
    <text evidence="2">The sequence shown here is derived from an EMBL/GenBank/DDBJ whole genome shotgun (WGS) entry which is preliminary data.</text>
</comment>
<accession>A0ABT7K361</accession>
<evidence type="ECO:0000259" key="1">
    <source>
        <dbReference type="Pfam" id="PF18974"/>
    </source>
</evidence>
<organism evidence="2 3">
    <name type="scientific">Rhizobium mayense</name>
    <dbReference type="NCBI Taxonomy" id="1312184"/>
    <lineage>
        <taxon>Bacteria</taxon>
        <taxon>Pseudomonadati</taxon>
        <taxon>Pseudomonadota</taxon>
        <taxon>Alphaproteobacteria</taxon>
        <taxon>Hyphomicrobiales</taxon>
        <taxon>Rhizobiaceae</taxon>
        <taxon>Rhizobium/Agrobacterium group</taxon>
        <taxon>Rhizobium</taxon>
    </lineage>
</organism>
<protein>
    <submittedName>
        <fullName evidence="2">DUF5710 domain-containing protein</fullName>
    </submittedName>
</protein>
<dbReference type="Pfam" id="PF18974">
    <property type="entry name" value="DUF5710"/>
    <property type="match status" value="1"/>
</dbReference>
<dbReference type="EMBL" id="JARFYM010000037">
    <property type="protein sequence ID" value="MDL2403045.1"/>
    <property type="molecule type" value="Genomic_DNA"/>
</dbReference>
<sequence length="254" mass="28391">MAGEKSFKASHNFWRGSSRSLYVDSDWIRRPTCLRKERLWISKTAILLDVISWQSIPNKEDSAEVTVMPNPTQESNWQDRAGENVFEMCIAYCGPGFWIRRTTWGNSLARIVGVGPITQPAPYFGNPSVLMDVYSLSGELKDTLAPVPVAGTYKTWRRIDPPAWTDAGSLRPLDDPAIDEALAKLDKRRGKQPGGRFSHEPPFGVEGVMLKVPFARKEEAKAIGARWSLADKSWWLQAGNDAALAKARKLGFLD</sequence>
<proteinExistence type="predicted"/>
<name>A0ABT7K361_9HYPH</name>
<evidence type="ECO:0000313" key="3">
    <source>
        <dbReference type="Proteomes" id="UP001172645"/>
    </source>
</evidence>
<dbReference type="RefSeq" id="WP_285872461.1">
    <property type="nucleotide sequence ID" value="NZ_JARFYM010000037.1"/>
</dbReference>
<feature type="domain" description="DUF5710" evidence="1">
    <location>
        <begin position="209"/>
        <end position="245"/>
    </location>
</feature>
<dbReference type="InterPro" id="IPR043764">
    <property type="entry name" value="DUF5710"/>
</dbReference>
<keyword evidence="3" id="KW-1185">Reference proteome</keyword>
<dbReference type="Proteomes" id="UP001172645">
    <property type="component" value="Unassembled WGS sequence"/>
</dbReference>
<reference evidence="2" key="1">
    <citation type="submission" date="2023-06" db="EMBL/GenBank/DDBJ databases">
        <title>Phylogenetic Diversity of Rhizobium strains.</title>
        <authorList>
            <person name="Moura F.T."/>
            <person name="Helene L.C.F."/>
            <person name="Hungria M."/>
        </authorList>
    </citation>
    <scope>NUCLEOTIDE SEQUENCE</scope>
    <source>
        <strain evidence="2">CCGE526</strain>
    </source>
</reference>
<evidence type="ECO:0000313" key="2">
    <source>
        <dbReference type="EMBL" id="MDL2403045.1"/>
    </source>
</evidence>